<dbReference type="AlphaFoldDB" id="A0AAD4US56"/>
<name>A0AAD4US56_PRUDU</name>
<organism evidence="1 2">
    <name type="scientific">Prunus dulcis</name>
    <name type="common">Almond</name>
    <name type="synonym">Amygdalus dulcis</name>
    <dbReference type="NCBI Taxonomy" id="3755"/>
    <lineage>
        <taxon>Eukaryota</taxon>
        <taxon>Viridiplantae</taxon>
        <taxon>Streptophyta</taxon>
        <taxon>Embryophyta</taxon>
        <taxon>Tracheophyta</taxon>
        <taxon>Spermatophyta</taxon>
        <taxon>Magnoliopsida</taxon>
        <taxon>eudicotyledons</taxon>
        <taxon>Gunneridae</taxon>
        <taxon>Pentapetalae</taxon>
        <taxon>rosids</taxon>
        <taxon>fabids</taxon>
        <taxon>Rosales</taxon>
        <taxon>Rosaceae</taxon>
        <taxon>Amygdaloideae</taxon>
        <taxon>Amygdaleae</taxon>
        <taxon>Prunus</taxon>
    </lineage>
</organism>
<comment type="caution">
    <text evidence="1">The sequence shown here is derived from an EMBL/GenBank/DDBJ whole genome shotgun (WGS) entry which is preliminary data.</text>
</comment>
<reference evidence="1 2" key="1">
    <citation type="journal article" date="2022" name="G3 (Bethesda)">
        <title>Whole-genome sequence and methylome profiling of the almond [Prunus dulcis (Mill.) D.A. Webb] cultivar 'Nonpareil'.</title>
        <authorList>
            <person name="D'Amico-Willman K.M."/>
            <person name="Ouma W.Z."/>
            <person name="Meulia T."/>
            <person name="Sideli G.M."/>
            <person name="Gradziel T.M."/>
            <person name="Fresnedo-Ramirez J."/>
        </authorList>
    </citation>
    <scope>NUCLEOTIDE SEQUENCE [LARGE SCALE GENOMIC DNA]</scope>
    <source>
        <strain evidence="1">Clone GOH B32 T37-40</strain>
    </source>
</reference>
<evidence type="ECO:0000313" key="1">
    <source>
        <dbReference type="EMBL" id="KAI5311164.1"/>
    </source>
</evidence>
<proteinExistence type="predicted"/>
<protein>
    <submittedName>
        <fullName evidence="1">Uncharacterized protein</fullName>
    </submittedName>
</protein>
<accession>A0AAD4US56</accession>
<dbReference type="Proteomes" id="UP001054821">
    <property type="component" value="Unassembled WGS sequence"/>
</dbReference>
<gene>
    <name evidence="1" type="ORF">L3X38_045488</name>
</gene>
<keyword evidence="2" id="KW-1185">Reference proteome</keyword>
<sequence length="78" mass="8293">MTGCLRHHMRQKGEVLKEVLKAPLSPNDGGVPNDEACEGKSPSLVVFRCGTPLALLRVVICGDASLAKVMTSQSMALE</sequence>
<dbReference type="EMBL" id="JAJFAZ020000083">
    <property type="protein sequence ID" value="KAI5311164.1"/>
    <property type="molecule type" value="Genomic_DNA"/>
</dbReference>
<evidence type="ECO:0000313" key="2">
    <source>
        <dbReference type="Proteomes" id="UP001054821"/>
    </source>
</evidence>